<sequence>MIPAIALSDLSRVAHGPFVPALLITLAVPGAVVLALMAVSPG</sequence>
<dbReference type="EMBL" id="JAPDFL010000001">
    <property type="protein sequence ID" value="MCW1932971.1"/>
    <property type="molecule type" value="Genomic_DNA"/>
</dbReference>
<keyword evidence="1" id="KW-1133">Transmembrane helix</keyword>
<name>A0ABT3GZJ9_9RHOB</name>
<accession>A0ABT3GZJ9</accession>
<keyword evidence="3" id="KW-1185">Reference proteome</keyword>
<evidence type="ECO:0000256" key="1">
    <source>
        <dbReference type="SAM" id="Phobius"/>
    </source>
</evidence>
<proteinExistence type="predicted"/>
<protein>
    <submittedName>
        <fullName evidence="2">Uncharacterized protein</fullName>
    </submittedName>
</protein>
<organism evidence="2 3">
    <name type="scientific">Pararhodobacter zhoushanensis</name>
    <dbReference type="NCBI Taxonomy" id="2479545"/>
    <lineage>
        <taxon>Bacteria</taxon>
        <taxon>Pseudomonadati</taxon>
        <taxon>Pseudomonadota</taxon>
        <taxon>Alphaproteobacteria</taxon>
        <taxon>Rhodobacterales</taxon>
        <taxon>Paracoccaceae</taxon>
        <taxon>Pararhodobacter</taxon>
    </lineage>
</organism>
<dbReference type="RefSeq" id="WP_264505924.1">
    <property type="nucleotide sequence ID" value="NZ_JAPDFL010000001.1"/>
</dbReference>
<dbReference type="Proteomes" id="UP001208938">
    <property type="component" value="Unassembled WGS sequence"/>
</dbReference>
<feature type="transmembrane region" description="Helical" evidence="1">
    <location>
        <begin position="18"/>
        <end position="39"/>
    </location>
</feature>
<comment type="caution">
    <text evidence="2">The sequence shown here is derived from an EMBL/GenBank/DDBJ whole genome shotgun (WGS) entry which is preliminary data.</text>
</comment>
<gene>
    <name evidence="2" type="ORF">OKW52_12080</name>
</gene>
<evidence type="ECO:0000313" key="2">
    <source>
        <dbReference type="EMBL" id="MCW1932971.1"/>
    </source>
</evidence>
<keyword evidence="1" id="KW-0812">Transmembrane</keyword>
<keyword evidence="1" id="KW-0472">Membrane</keyword>
<evidence type="ECO:0000313" key="3">
    <source>
        <dbReference type="Proteomes" id="UP001208938"/>
    </source>
</evidence>
<reference evidence="2 3" key="1">
    <citation type="submission" date="2022-10" db="EMBL/GenBank/DDBJ databases">
        <title>Pararhodobacter sp. nov., isolated from marine algae.</title>
        <authorList>
            <person name="Choi B.J."/>
            <person name="Kim J.M."/>
            <person name="Lee J.K."/>
            <person name="Choi D.G."/>
            <person name="Jeon C.O."/>
        </authorList>
    </citation>
    <scope>NUCLEOTIDE SEQUENCE [LARGE SCALE GENOMIC DNA]</scope>
    <source>
        <strain evidence="2 3">ZQ420</strain>
    </source>
</reference>